<keyword evidence="1" id="KW-0805">Transcription regulation</keyword>
<comment type="caution">
    <text evidence="3">Lacks conserved residue(s) required for the propagation of feature annotation.</text>
</comment>
<organism evidence="6 7">
    <name type="scientific">Salvia divinorum</name>
    <name type="common">Maria pastora</name>
    <name type="synonym">Diviner's sage</name>
    <dbReference type="NCBI Taxonomy" id="28513"/>
    <lineage>
        <taxon>Eukaryota</taxon>
        <taxon>Viridiplantae</taxon>
        <taxon>Streptophyta</taxon>
        <taxon>Embryophyta</taxon>
        <taxon>Tracheophyta</taxon>
        <taxon>Spermatophyta</taxon>
        <taxon>Magnoliopsida</taxon>
        <taxon>eudicotyledons</taxon>
        <taxon>Gunneridae</taxon>
        <taxon>Pentapetalae</taxon>
        <taxon>asterids</taxon>
        <taxon>lamiids</taxon>
        <taxon>Lamiales</taxon>
        <taxon>Lamiaceae</taxon>
        <taxon>Nepetoideae</taxon>
        <taxon>Mentheae</taxon>
        <taxon>Salviinae</taxon>
        <taxon>Salvia</taxon>
        <taxon>Salvia subgen. Calosphace</taxon>
    </lineage>
</organism>
<keyword evidence="2" id="KW-0804">Transcription</keyword>
<evidence type="ECO:0000256" key="4">
    <source>
        <dbReference type="SAM" id="Coils"/>
    </source>
</evidence>
<feature type="short sequence motif" description="VHIID" evidence="3">
    <location>
        <begin position="329"/>
        <end position="333"/>
    </location>
</feature>
<accession>A0ABD1H2T6</accession>
<dbReference type="PROSITE" id="PS50985">
    <property type="entry name" value="GRAS"/>
    <property type="match status" value="1"/>
</dbReference>
<dbReference type="Pfam" id="PF03514">
    <property type="entry name" value="GRAS"/>
    <property type="match status" value="1"/>
</dbReference>
<proteinExistence type="inferred from homology"/>
<evidence type="ECO:0000256" key="3">
    <source>
        <dbReference type="PROSITE-ProRule" id="PRU01191"/>
    </source>
</evidence>
<reference evidence="6 7" key="1">
    <citation type="submission" date="2024-06" db="EMBL/GenBank/DDBJ databases">
        <title>A chromosome level genome sequence of Diviner's sage (Salvia divinorum).</title>
        <authorList>
            <person name="Ford S.A."/>
            <person name="Ro D.-K."/>
            <person name="Ness R.W."/>
            <person name="Phillips M.A."/>
        </authorList>
    </citation>
    <scope>NUCLEOTIDE SEQUENCE [LARGE SCALE GENOMIC DNA]</scope>
    <source>
        <strain evidence="6">SAF-2024a</strain>
        <tissue evidence="6">Leaf</tissue>
    </source>
</reference>
<evidence type="ECO:0000313" key="6">
    <source>
        <dbReference type="EMBL" id="KAL1550731.1"/>
    </source>
</evidence>
<feature type="compositionally biased region" description="Polar residues" evidence="5">
    <location>
        <begin position="16"/>
        <end position="25"/>
    </location>
</feature>
<keyword evidence="6" id="KW-0378">Hydrolase</keyword>
<evidence type="ECO:0000313" key="7">
    <source>
        <dbReference type="Proteomes" id="UP001567538"/>
    </source>
</evidence>
<name>A0ABD1H2T6_SALDI</name>
<feature type="region of interest" description="SAW" evidence="3">
    <location>
        <begin position="517"/>
        <end position="594"/>
    </location>
</feature>
<dbReference type="InterPro" id="IPR005202">
    <property type="entry name" value="TF_GRAS"/>
</dbReference>
<dbReference type="EC" id="3.6.4.13" evidence="6"/>
<dbReference type="Proteomes" id="UP001567538">
    <property type="component" value="Unassembled WGS sequence"/>
</dbReference>
<evidence type="ECO:0000256" key="5">
    <source>
        <dbReference type="SAM" id="MobiDB-lite"/>
    </source>
</evidence>
<comment type="similarity">
    <text evidence="3">Belongs to the GRAS family.</text>
</comment>
<feature type="region of interest" description="Disordered" evidence="5">
    <location>
        <begin position="191"/>
        <end position="220"/>
    </location>
</feature>
<dbReference type="AlphaFoldDB" id="A0ABD1H2T6"/>
<dbReference type="PANTHER" id="PTHR31636">
    <property type="entry name" value="OSJNBA0084A10.13 PROTEIN-RELATED"/>
    <property type="match status" value="1"/>
</dbReference>
<dbReference type="GO" id="GO:0016787">
    <property type="term" value="F:hydrolase activity"/>
    <property type="evidence" value="ECO:0007669"/>
    <property type="project" value="UniProtKB-KW"/>
</dbReference>
<evidence type="ECO:0000256" key="1">
    <source>
        <dbReference type="ARBA" id="ARBA00023015"/>
    </source>
</evidence>
<feature type="region of interest" description="Disordered" evidence="5">
    <location>
        <begin position="1"/>
        <end position="25"/>
    </location>
</feature>
<protein>
    <submittedName>
        <fullName evidence="6">Scarecrow-like 8</fullName>
        <ecNumber evidence="6">3.6.4.13</ecNumber>
    </submittedName>
</protein>
<feature type="coiled-coil region" evidence="4">
    <location>
        <begin position="146"/>
        <end position="173"/>
    </location>
</feature>
<feature type="compositionally biased region" description="Low complexity" evidence="5">
    <location>
        <begin position="195"/>
        <end position="220"/>
    </location>
</feature>
<evidence type="ECO:0000256" key="2">
    <source>
        <dbReference type="ARBA" id="ARBA00023163"/>
    </source>
</evidence>
<dbReference type="GO" id="GO:0003724">
    <property type="term" value="F:RNA helicase activity"/>
    <property type="evidence" value="ECO:0007669"/>
    <property type="project" value="UniProtKB-EC"/>
</dbReference>
<keyword evidence="7" id="KW-1185">Reference proteome</keyword>
<keyword evidence="4" id="KW-0175">Coiled coil</keyword>
<sequence>MSSGFPGSFTGGSGRMNRSYSANQQQQFPFRSPLSEILHDPSQIRRQDLIRKRSLAEFQQQNQQGLEFYLRNVKLRPNFQHANPLSPIYPVDFTAVPSILPEVSNLRYGLPVLHQHRLQPLSSNSHRNGASGIFPGVNLPGPGAEVLGQETQKKMMTHRLQELEKELLGDEDDGDEVSVVTHIELSETIQNLIGPTKTPISPSSTSSSSSCSSTSASPPILSSKQSLMDAAAAISEGNLASATEIITRLQQVASPKGSSEQRLTAFMVSALKSRVSPTELPHSTSELYSKEHKLSTQMLYDVSPFFKLSFMAANLAILNATSGQGFQRIHVVDFEIGEGGQYMHFLHALAANQTDGKRAAALKITAFADNTSGGGEKLKIVGERLNTLADKIGVRFIFSVKKLIVNDLSRSELGVEPDEALAVNLAFKLHNLPDESVTTENMRDELLRLVKGLSPDVTTVVEQEMNANTAPLTVRVREACEHYGALLDSLDATVSRGSPDRVRIEEAVGRKIANSVACEGRERVERCEVFGKWRARMSMAGFQSVAMSQPVADSLRARLNSGTRGNPGFTVTEQSGGICFGWMGRTIIVASAWR</sequence>
<gene>
    <name evidence="6" type="primary">SCL8</name>
    <name evidence="6" type="ORF">AAHA92_18660</name>
</gene>
<dbReference type="EMBL" id="JBEAFC010000007">
    <property type="protein sequence ID" value="KAL1550731.1"/>
    <property type="molecule type" value="Genomic_DNA"/>
</dbReference>
<comment type="caution">
    <text evidence="6">The sequence shown here is derived from an EMBL/GenBank/DDBJ whole genome shotgun (WGS) entry which is preliminary data.</text>
</comment>